<name>A0A5R8P0Q9_9NOCA</name>
<evidence type="ECO:0000313" key="2">
    <source>
        <dbReference type="Proteomes" id="UP000306378"/>
    </source>
</evidence>
<comment type="caution">
    <text evidence="1">The sequence shown here is derived from an EMBL/GenBank/DDBJ whole genome shotgun (WGS) entry which is preliminary data.</text>
</comment>
<evidence type="ECO:0000313" key="1">
    <source>
        <dbReference type="EMBL" id="TLF82706.1"/>
    </source>
</evidence>
<dbReference type="EMBL" id="VBUT01000001">
    <property type="protein sequence ID" value="TLF82706.1"/>
    <property type="molecule type" value="Genomic_DNA"/>
</dbReference>
<dbReference type="Proteomes" id="UP000306378">
    <property type="component" value="Unassembled WGS sequence"/>
</dbReference>
<reference evidence="1 2" key="1">
    <citation type="submission" date="2019-05" db="EMBL/GenBank/DDBJ databases">
        <title>Genomes sequences of two Nocardia cyriacigeorgica environmental isolates, type strains Nocardia asteroides ATCC 19247 and Nocardia cyriacigeorgica DSM 44484.</title>
        <authorList>
            <person name="Vautrin F."/>
            <person name="Bergeron E."/>
            <person name="Dubost A."/>
            <person name="Abrouk D."/>
            <person name="Rodriguez Nava V."/>
            <person name="Pujic P."/>
        </authorList>
    </citation>
    <scope>NUCLEOTIDE SEQUENCE [LARGE SCALE GENOMIC DNA]</scope>
    <source>
        <strain evidence="1 2">EML 446</strain>
    </source>
</reference>
<protein>
    <submittedName>
        <fullName evidence="1">Uncharacterized protein</fullName>
    </submittedName>
</protein>
<dbReference type="AlphaFoldDB" id="A0A5R8P0Q9"/>
<organism evidence="1 2">
    <name type="scientific">Nocardia cyriacigeorgica</name>
    <dbReference type="NCBI Taxonomy" id="135487"/>
    <lineage>
        <taxon>Bacteria</taxon>
        <taxon>Bacillati</taxon>
        <taxon>Actinomycetota</taxon>
        <taxon>Actinomycetes</taxon>
        <taxon>Mycobacteriales</taxon>
        <taxon>Nocardiaceae</taxon>
        <taxon>Nocardia</taxon>
    </lineage>
</organism>
<accession>A0A5R8P0Q9</accession>
<sequence length="63" mass="6899">METPLPPIDHGVPPGGLTVDAAHDVMQRHIECPITVCPIKRRAKAVLIDSGRFVPSEHPKFGY</sequence>
<dbReference type="RefSeq" id="WP_138446288.1">
    <property type="nucleotide sequence ID" value="NZ_VBUT01000001.1"/>
</dbReference>
<gene>
    <name evidence="1" type="ORF">FEK34_03070</name>
</gene>
<proteinExistence type="predicted"/>